<organism evidence="8 9">
    <name type="scientific">Microbacterium hydrocarbonoxydans</name>
    <dbReference type="NCBI Taxonomy" id="273678"/>
    <lineage>
        <taxon>Bacteria</taxon>
        <taxon>Bacillati</taxon>
        <taxon>Actinomycetota</taxon>
        <taxon>Actinomycetes</taxon>
        <taxon>Micrococcales</taxon>
        <taxon>Microbacteriaceae</taxon>
        <taxon>Microbacterium</taxon>
    </lineage>
</organism>
<feature type="domain" description="Beta-xylosidase C-terminal Concanavalin A-like" evidence="7">
    <location>
        <begin position="364"/>
        <end position="505"/>
    </location>
</feature>
<dbReference type="Proteomes" id="UP000033900">
    <property type="component" value="Unassembled WGS sequence"/>
</dbReference>
<evidence type="ECO:0000313" key="9">
    <source>
        <dbReference type="Proteomes" id="UP000033900"/>
    </source>
</evidence>
<comment type="caution">
    <text evidence="8">The sequence shown here is derived from an EMBL/GenBank/DDBJ whole genome shotgun (WGS) entry which is preliminary data.</text>
</comment>
<dbReference type="InterPro" id="IPR023296">
    <property type="entry name" value="Glyco_hydro_beta-prop_sf"/>
</dbReference>
<proteinExistence type="inferred from homology"/>
<reference evidence="8 9" key="1">
    <citation type="submission" date="2015-02" db="EMBL/GenBank/DDBJ databases">
        <title>Draft genome sequences of ten Microbacterium spp. with emphasis on heavy metal contaminated environments.</title>
        <authorList>
            <person name="Corretto E."/>
        </authorList>
    </citation>
    <scope>NUCLEOTIDE SEQUENCE [LARGE SCALE GENOMIC DNA]</scope>
    <source>
        <strain evidence="8 9">SA35</strain>
    </source>
</reference>
<dbReference type="SUPFAM" id="SSF75005">
    <property type="entry name" value="Arabinanase/levansucrase/invertase"/>
    <property type="match status" value="1"/>
</dbReference>
<keyword evidence="2 6" id="KW-0378">Hydrolase</keyword>
<dbReference type="OrthoDB" id="9801455at2"/>
<gene>
    <name evidence="8" type="primary">xynB_5</name>
    <name evidence="8" type="ORF">RS84_02467</name>
</gene>
<keyword evidence="9" id="KW-1185">Reference proteome</keyword>
<dbReference type="InterPro" id="IPR013320">
    <property type="entry name" value="ConA-like_dom_sf"/>
</dbReference>
<dbReference type="Gene3D" id="2.60.120.200">
    <property type="match status" value="1"/>
</dbReference>
<evidence type="ECO:0000256" key="1">
    <source>
        <dbReference type="ARBA" id="ARBA00009865"/>
    </source>
</evidence>
<dbReference type="PANTHER" id="PTHR42812:SF12">
    <property type="entry name" value="BETA-XYLOSIDASE-RELATED"/>
    <property type="match status" value="1"/>
</dbReference>
<evidence type="ECO:0000256" key="4">
    <source>
        <dbReference type="PIRSR" id="PIRSR606710-1"/>
    </source>
</evidence>
<dbReference type="STRING" id="273678.RS84_02467"/>
<feature type="site" description="Important for catalytic activity, responsible for pKa modulation of the active site Glu and correct orientation of both the proton donor and substrate" evidence="5">
    <location>
        <position position="126"/>
    </location>
</feature>
<protein>
    <submittedName>
        <fullName evidence="8">Beta-xylosidase</fullName>
        <ecNumber evidence="8">3.2.1.37</ecNumber>
    </submittedName>
</protein>
<feature type="active site" description="Proton acceptor" evidence="4">
    <location>
        <position position="15"/>
    </location>
</feature>
<evidence type="ECO:0000256" key="2">
    <source>
        <dbReference type="ARBA" id="ARBA00022801"/>
    </source>
</evidence>
<dbReference type="SUPFAM" id="SSF49899">
    <property type="entry name" value="Concanavalin A-like lectins/glucanases"/>
    <property type="match status" value="1"/>
</dbReference>
<dbReference type="InterPro" id="IPR051795">
    <property type="entry name" value="Glycosyl_Hydrlase_43"/>
</dbReference>
<dbReference type="GO" id="GO:0005975">
    <property type="term" value="P:carbohydrate metabolic process"/>
    <property type="evidence" value="ECO:0007669"/>
    <property type="project" value="InterPro"/>
</dbReference>
<dbReference type="EMBL" id="JYJB01000009">
    <property type="protein sequence ID" value="KJL47669.1"/>
    <property type="molecule type" value="Genomic_DNA"/>
</dbReference>
<evidence type="ECO:0000256" key="6">
    <source>
        <dbReference type="RuleBase" id="RU361187"/>
    </source>
</evidence>
<evidence type="ECO:0000256" key="3">
    <source>
        <dbReference type="ARBA" id="ARBA00023295"/>
    </source>
</evidence>
<evidence type="ECO:0000313" key="8">
    <source>
        <dbReference type="EMBL" id="KJL47669.1"/>
    </source>
</evidence>
<dbReference type="GO" id="GO:0009044">
    <property type="term" value="F:xylan 1,4-beta-xylosidase activity"/>
    <property type="evidence" value="ECO:0007669"/>
    <property type="project" value="UniProtKB-EC"/>
</dbReference>
<dbReference type="EC" id="3.2.1.37" evidence="8"/>
<sequence>MTLVGNPILPGCHPDPSICRVGGEYFLVTSTFEYLPGLPIHRSSDLSRWELIGHAIDRPGMLDMSGMASSSGLYAPTLRHHGGRFWLICTLVDQHDAARGGNFVITATDPAGPWSEPVWLDVDGIDPSLFFDDDGRAWAHGTRPARAPQWHDQTEVWLREFDPVAMALIGPEHLLWRGAVIGGVWAEGPHIYKVDGRYLLVAAEGGTEMNHAVMVARADAVTGPYLGDPANPVLSHRQLGRTADVVAVGHADLVEAEDGTSWAVLLGMRPYGGLHANLGRETFLVPVVWEDGWPVFAPGSGRVPETVEVPFGRTGVADDGSVVVAPGDLRWTSVRALPGEVADAVGEEWLLPVRAEGPLDAQPFAFLGLRQQHIDVDVSLRITGRLAEGEEGGLLIRQSERDHVRLAVLGGGESDAARVTVTLVRRGETVELGVATLEGSLADGVELACRARGQDYELLAGTRANPPRRVATIDGRSLDSFSSGGFLGLWLGVYATSSGQETESVLRVGNVQYRAR</sequence>
<name>A0A0M2HT49_9MICO</name>
<dbReference type="InterPro" id="IPR006710">
    <property type="entry name" value="Glyco_hydro_43"/>
</dbReference>
<evidence type="ECO:0000259" key="7">
    <source>
        <dbReference type="Pfam" id="PF17851"/>
    </source>
</evidence>
<dbReference type="CDD" id="cd18617">
    <property type="entry name" value="GH43_XynB-like"/>
    <property type="match status" value="1"/>
</dbReference>
<dbReference type="Pfam" id="PF04616">
    <property type="entry name" value="Glyco_hydro_43"/>
    <property type="match status" value="1"/>
</dbReference>
<dbReference type="Gene3D" id="2.115.10.20">
    <property type="entry name" value="Glycosyl hydrolase domain, family 43"/>
    <property type="match status" value="1"/>
</dbReference>
<dbReference type="PATRIC" id="fig|273678.4.peg.2472"/>
<dbReference type="AlphaFoldDB" id="A0A0M2HT49"/>
<dbReference type="PANTHER" id="PTHR42812">
    <property type="entry name" value="BETA-XYLOSIDASE"/>
    <property type="match status" value="1"/>
</dbReference>
<dbReference type="RefSeq" id="WP_045258020.1">
    <property type="nucleotide sequence ID" value="NZ_JYJB01000009.1"/>
</dbReference>
<dbReference type="Pfam" id="PF17851">
    <property type="entry name" value="GH43_C2"/>
    <property type="match status" value="1"/>
</dbReference>
<accession>A0A0M2HT49</accession>
<comment type="similarity">
    <text evidence="1 6">Belongs to the glycosyl hydrolase 43 family.</text>
</comment>
<evidence type="ECO:0000256" key="5">
    <source>
        <dbReference type="PIRSR" id="PIRSR606710-2"/>
    </source>
</evidence>
<feature type="active site" description="Proton donor" evidence="4">
    <location>
        <position position="187"/>
    </location>
</feature>
<keyword evidence="3 6" id="KW-0326">Glycosidase</keyword>
<dbReference type="InterPro" id="IPR041542">
    <property type="entry name" value="GH43_C2"/>
</dbReference>